<keyword evidence="7" id="KW-1185">Reference proteome</keyword>
<evidence type="ECO:0000256" key="3">
    <source>
        <dbReference type="ARBA" id="ARBA00022612"/>
    </source>
</evidence>
<keyword evidence="5" id="KW-0231">Viral genome packaging</keyword>
<organism evidence="6 7">
    <name type="scientific">miniopterid betaherpesvirus 1</name>
    <dbReference type="NCBI Taxonomy" id="3070189"/>
    <lineage>
        <taxon>Viruses</taxon>
        <taxon>Duplodnaviria</taxon>
        <taxon>Heunggongvirae</taxon>
        <taxon>Peploviricota</taxon>
        <taxon>Herviviricetes</taxon>
        <taxon>Herpesvirales</taxon>
        <taxon>Orthoherpesviridae</taxon>
        <taxon>Betaherpesvirinae</taxon>
        <taxon>Quwivirus</taxon>
        <taxon>Quwivirus miniopteridbeta1</taxon>
    </lineage>
</organism>
<dbReference type="EMBL" id="JQ805139">
    <property type="protein sequence ID" value="AFK83915.1"/>
    <property type="molecule type" value="Genomic_DNA"/>
</dbReference>
<keyword evidence="2" id="KW-1048">Host nucleus</keyword>
<evidence type="ECO:0000256" key="2">
    <source>
        <dbReference type="ARBA" id="ARBA00022562"/>
    </source>
</evidence>
<dbReference type="InterPro" id="IPR002493">
    <property type="entry name" value="Herpes_UL25"/>
</dbReference>
<evidence type="ECO:0000313" key="6">
    <source>
        <dbReference type="EMBL" id="AFK83915.1"/>
    </source>
</evidence>
<name>I3VQ71_9BETA</name>
<keyword evidence="1" id="KW-0167">Capsid protein</keyword>
<keyword evidence="4" id="KW-0946">Virion</keyword>
<accession>I3VQ71</accession>
<evidence type="ECO:0000256" key="1">
    <source>
        <dbReference type="ARBA" id="ARBA00022561"/>
    </source>
</evidence>
<evidence type="ECO:0000313" key="7">
    <source>
        <dbReference type="Proteomes" id="UP000103899"/>
    </source>
</evidence>
<dbReference type="Proteomes" id="UP000103899">
    <property type="component" value="Segment"/>
</dbReference>
<dbReference type="GO" id="GO:0019072">
    <property type="term" value="P:viral genome packaging"/>
    <property type="evidence" value="ECO:0007669"/>
    <property type="project" value="InterPro"/>
</dbReference>
<dbReference type="Pfam" id="PF01499">
    <property type="entry name" value="Herpes_UL25"/>
    <property type="match status" value="1"/>
</dbReference>
<reference evidence="6 7" key="1">
    <citation type="journal article" date="2012" name="J. Virol.">
        <title>A Novel Bat Herpesvirus Encodes Homologues of Major Histocompatibility Complex Classes I and II, C-Type Lectin, and a Unique Family of Immune-Related Genes.</title>
        <authorList>
            <person name="Zhang H."/>
            <person name="Todd S."/>
            <person name="Tachedjian M."/>
            <person name="Barr J.A."/>
            <person name="Luo M."/>
            <person name="Yu M."/>
            <person name="Marsh G.A."/>
            <person name="Crameri G."/>
            <person name="Wang L.F."/>
        </authorList>
    </citation>
    <scope>NUCLEOTIDE SEQUENCE [LARGE SCALE GENOMIC DNA]</scope>
    <source>
        <strain evidence="6">B7D8</strain>
    </source>
</reference>
<evidence type="ECO:0000256" key="4">
    <source>
        <dbReference type="ARBA" id="ARBA00022844"/>
    </source>
</evidence>
<dbReference type="GO" id="GO:0019028">
    <property type="term" value="C:viral capsid"/>
    <property type="evidence" value="ECO:0007669"/>
    <property type="project" value="UniProtKB-KW"/>
</dbReference>
<keyword evidence="3" id="KW-1188">Viral release from host cell</keyword>
<proteinExistence type="predicted"/>
<evidence type="ECO:0000256" key="5">
    <source>
        <dbReference type="ARBA" id="ARBA00023219"/>
    </source>
</evidence>
<dbReference type="RefSeq" id="YP_010797103.1">
    <property type="nucleotide sequence ID" value="NC_076129.1"/>
</dbReference>
<dbReference type="GeneID" id="80534806"/>
<sequence length="584" mass="66381">MFPLKTFYRLPVVVYEPHAENVLQCPTETLYRIRDDAALVQRRYRDEVFADRVLRRHLGEEMRILDENVGEECGKLRDRVDEAEALLRGAPAVAVQTEDVRRLDVTPVASVDTPVIVREDPPVEEQSFGIAQCDPKIRYSTDFRGEVIATMFGNAQTWTFSFGSWYYRLKRWLFVQPQWKRIYRLSQIDNFTISQELLTAVVSAVERVTVYPTFDCAMSDVEAAACILAAYDASLDRPERVNFESVHDVLLETPRIVRALSEDVNVELAKRAGGPAANFFKYNDPPDMKFYAPSQNGRHYAPHTFDDHALVDVLLRRRVLVRLPGHRATGDASVSERVTGQAKDDLLFIWTRRLLSKKLNGVDVPVMVHEQQYLRSGLTAISSLLLLYRVVNAESVFGKRRGSFSLVDILGTSLDRGGVACDDRDYDEPGYVSQNVKNFEYLLVNYVMPWYRADPNVTVSQLFPGLVLICTADSARSGWDPGLRNDTRQTASDDTRVIAVQSNKANPVADYMFLQSSRQGDETKRLQAHDLVQFHYENGLGRMLSVTLARHRLLTLATSLFNVNDVYEALYFFTFGFLPVMVVS</sequence>
<dbReference type="KEGG" id="vg:80534806"/>
<protein>
    <submittedName>
        <fullName evidence="6">B77</fullName>
    </submittedName>
</protein>